<evidence type="ECO:0000313" key="1">
    <source>
        <dbReference type="EMBL" id="CAD7244213.1"/>
    </source>
</evidence>
<dbReference type="EMBL" id="LR900103">
    <property type="protein sequence ID" value="CAD7244213.1"/>
    <property type="molecule type" value="Genomic_DNA"/>
</dbReference>
<name>A0A7R8X529_9CRUS</name>
<organism evidence="1">
    <name type="scientific">Darwinula stevensoni</name>
    <dbReference type="NCBI Taxonomy" id="69355"/>
    <lineage>
        <taxon>Eukaryota</taxon>
        <taxon>Metazoa</taxon>
        <taxon>Ecdysozoa</taxon>
        <taxon>Arthropoda</taxon>
        <taxon>Crustacea</taxon>
        <taxon>Oligostraca</taxon>
        <taxon>Ostracoda</taxon>
        <taxon>Podocopa</taxon>
        <taxon>Podocopida</taxon>
        <taxon>Darwinulocopina</taxon>
        <taxon>Darwinuloidea</taxon>
        <taxon>Darwinulidae</taxon>
        <taxon>Darwinula</taxon>
    </lineage>
</organism>
<proteinExistence type="predicted"/>
<accession>A0A7R8X529</accession>
<gene>
    <name evidence="1" type="ORF">DSTB1V02_LOCUS4113</name>
</gene>
<keyword evidence="2" id="KW-1185">Reference proteome</keyword>
<reference evidence="1" key="1">
    <citation type="submission" date="2020-11" db="EMBL/GenBank/DDBJ databases">
        <authorList>
            <person name="Tran Van P."/>
        </authorList>
    </citation>
    <scope>NUCLEOTIDE SEQUENCE</scope>
</reference>
<dbReference type="Proteomes" id="UP000677054">
    <property type="component" value="Unassembled WGS sequence"/>
</dbReference>
<evidence type="ECO:0000313" key="2">
    <source>
        <dbReference type="Proteomes" id="UP000677054"/>
    </source>
</evidence>
<protein>
    <submittedName>
        <fullName evidence="1">Uncharacterized protein</fullName>
    </submittedName>
</protein>
<dbReference type="EMBL" id="CAJPEV010000586">
    <property type="protein sequence ID" value="CAG0886693.1"/>
    <property type="molecule type" value="Genomic_DNA"/>
</dbReference>
<dbReference type="AlphaFoldDB" id="A0A7R8X529"/>
<sequence length="311" mass="35584">MTTGKGLVDYYSSDPTTMNLQIEARASVEFPEITLCPSDDFNGTALKLHNLIRNLIQYPLYPLPGAINMTLLEKLDFFTFKNFSNIVHYCNFSPDQNSYLSCHTGNWTWFNGVPTYETEDFDHDFDPTPFYEIHIDSQDKPFTGVKNVTSPGKKFILKERDNYVLSLSAKSYNFLPLENRCNGDENYDYQKCVETALAEKVFKDASCSMPSVLRNIPRQANMKPECEIDDSRTFFSIFEEAQRSYYPGCLRKCKRMTYNVIPFQEAASTVKPNIGEIMLNFPTAEFLAMKSGLVGVEKSLKEGIWICIVEC</sequence>